<reference evidence="1" key="1">
    <citation type="submission" date="2019-08" db="EMBL/GenBank/DDBJ databases">
        <authorList>
            <person name="Kucharzyk K."/>
            <person name="Murdoch R.W."/>
            <person name="Higgins S."/>
            <person name="Loffler F."/>
        </authorList>
    </citation>
    <scope>NUCLEOTIDE SEQUENCE</scope>
</reference>
<sequence length="105" mass="12866">MMFYTDDKARDRQCQDLQRHFTERFPGLLLIWDEADRNNIKEWQKFTLKEAVSGQKIRLVFVTNDAFENDEMRFFLLKFEDRMGEFVMKSNKPIRYKNSWLEIES</sequence>
<accession>A0A644TG97</accession>
<proteinExistence type="predicted"/>
<dbReference type="AlphaFoldDB" id="A0A644TG97"/>
<evidence type="ECO:0000313" key="1">
    <source>
        <dbReference type="EMBL" id="MPL65998.1"/>
    </source>
</evidence>
<gene>
    <name evidence="1" type="ORF">SDC9_11666</name>
</gene>
<comment type="caution">
    <text evidence="1">The sequence shown here is derived from an EMBL/GenBank/DDBJ whole genome shotgun (WGS) entry which is preliminary data.</text>
</comment>
<dbReference type="EMBL" id="VSSQ01000030">
    <property type="protein sequence ID" value="MPL65998.1"/>
    <property type="molecule type" value="Genomic_DNA"/>
</dbReference>
<organism evidence="1">
    <name type="scientific">bioreactor metagenome</name>
    <dbReference type="NCBI Taxonomy" id="1076179"/>
    <lineage>
        <taxon>unclassified sequences</taxon>
        <taxon>metagenomes</taxon>
        <taxon>ecological metagenomes</taxon>
    </lineage>
</organism>
<protein>
    <submittedName>
        <fullName evidence="1">Uncharacterized protein</fullName>
    </submittedName>
</protein>
<name>A0A644TG97_9ZZZZ</name>